<dbReference type="Gene3D" id="3.40.630.30">
    <property type="match status" value="1"/>
</dbReference>
<feature type="region of interest" description="Disordered" evidence="1">
    <location>
        <begin position="1"/>
        <end position="21"/>
    </location>
</feature>
<reference evidence="3 4" key="1">
    <citation type="submission" date="2015-03" db="EMBL/GenBank/DDBJ databases">
        <authorList>
            <person name="Hassan Y.I."/>
            <person name="Lepp D."/>
            <person name="Li X.-Z."/>
            <person name="Zhou T."/>
        </authorList>
    </citation>
    <scope>NUCLEOTIDE SEQUENCE [LARGE SCALE GENOMIC DNA]</scope>
    <source>
        <strain evidence="3 4">BD-c194</strain>
    </source>
</reference>
<evidence type="ECO:0000259" key="2">
    <source>
        <dbReference type="PROSITE" id="PS51186"/>
    </source>
</evidence>
<dbReference type="PATRIC" id="fig|443610.3.peg.1707"/>
<keyword evidence="4" id="KW-1185">Reference proteome</keyword>
<name>A0A0F5FPY8_9HYPH</name>
<evidence type="ECO:0000256" key="1">
    <source>
        <dbReference type="SAM" id="MobiDB-lite"/>
    </source>
</evidence>
<dbReference type="Pfam" id="PF00583">
    <property type="entry name" value="Acetyltransf_1"/>
    <property type="match status" value="1"/>
</dbReference>
<dbReference type="PROSITE" id="PS51186">
    <property type="entry name" value="GNAT"/>
    <property type="match status" value="1"/>
</dbReference>
<dbReference type="OrthoDB" id="7947526at2"/>
<gene>
    <name evidence="3" type="ORF">VE25_17050</name>
</gene>
<sequence>MSETVDLQKVPAETPAAAEPATQPITFRGATFADIDLVHARLKEAIETSPFYLPEFKAYETRRLTKDHLAGLIEADPFHIFVIERSGKPAAFMMSGPEQGTLWLYWSYVFPEHRRSAVGMQAMRAFITHWDNGRFHKISTYTKAGNDAAALIMKRFGFTLTVTLEQHIFGEDYLLYERKLTKVAPGYDNGMQGGIKAKIRRRIRRLLKR</sequence>
<dbReference type="InterPro" id="IPR016181">
    <property type="entry name" value="Acyl_CoA_acyltransferase"/>
</dbReference>
<feature type="compositionally biased region" description="Low complexity" evidence="1">
    <location>
        <begin position="11"/>
        <end position="21"/>
    </location>
</feature>
<evidence type="ECO:0000313" key="3">
    <source>
        <dbReference type="EMBL" id="KKB10620.1"/>
    </source>
</evidence>
<feature type="domain" description="N-acetyltransferase" evidence="2">
    <location>
        <begin position="25"/>
        <end position="181"/>
    </location>
</feature>
<dbReference type="EMBL" id="JZEX01000143">
    <property type="protein sequence ID" value="KKB10620.1"/>
    <property type="molecule type" value="Genomic_DNA"/>
</dbReference>
<evidence type="ECO:0000313" key="4">
    <source>
        <dbReference type="Proteomes" id="UP000033632"/>
    </source>
</evidence>
<dbReference type="RefSeq" id="WP_046109860.1">
    <property type="nucleotide sequence ID" value="NZ_JZEX01000143.1"/>
</dbReference>
<accession>A0A0F5FPY8</accession>
<dbReference type="Proteomes" id="UP000033632">
    <property type="component" value="Unassembled WGS sequence"/>
</dbReference>
<proteinExistence type="predicted"/>
<comment type="caution">
    <text evidence="3">The sequence shown here is derived from an EMBL/GenBank/DDBJ whole genome shotgun (WGS) entry which is preliminary data.</text>
</comment>
<dbReference type="STRING" id="443610.VE25_17050"/>
<organism evidence="3 4">
    <name type="scientific">Devosia geojensis</name>
    <dbReference type="NCBI Taxonomy" id="443610"/>
    <lineage>
        <taxon>Bacteria</taxon>
        <taxon>Pseudomonadati</taxon>
        <taxon>Pseudomonadota</taxon>
        <taxon>Alphaproteobacteria</taxon>
        <taxon>Hyphomicrobiales</taxon>
        <taxon>Devosiaceae</taxon>
        <taxon>Devosia</taxon>
    </lineage>
</organism>
<protein>
    <recommendedName>
        <fullName evidence="2">N-acetyltransferase domain-containing protein</fullName>
    </recommendedName>
</protein>
<dbReference type="InterPro" id="IPR000182">
    <property type="entry name" value="GNAT_dom"/>
</dbReference>
<dbReference type="SUPFAM" id="SSF55729">
    <property type="entry name" value="Acyl-CoA N-acyltransferases (Nat)"/>
    <property type="match status" value="1"/>
</dbReference>
<dbReference type="AlphaFoldDB" id="A0A0F5FPY8"/>
<dbReference type="GO" id="GO:0016747">
    <property type="term" value="F:acyltransferase activity, transferring groups other than amino-acyl groups"/>
    <property type="evidence" value="ECO:0007669"/>
    <property type="project" value="InterPro"/>
</dbReference>